<protein>
    <recommendedName>
        <fullName evidence="3">Type I-C CRISPR-associated protein Cas8c/Csd1</fullName>
    </recommendedName>
</protein>
<accession>A0ABM8EMX0</accession>
<dbReference type="InterPro" id="IPR010144">
    <property type="entry name" value="CRISPR-assoc_prot_Csd1-typ"/>
</dbReference>
<evidence type="ECO:0008006" key="3">
    <source>
        <dbReference type="Google" id="ProtNLM"/>
    </source>
</evidence>
<dbReference type="Pfam" id="PF09709">
    <property type="entry name" value="Cas_Csd1"/>
    <property type="match status" value="1"/>
</dbReference>
<reference evidence="1 2" key="1">
    <citation type="submission" date="2022-12" db="EMBL/GenBank/DDBJ databases">
        <title>Polyphasic characterization of Geotalea uranireducens NIT-SL11 newly isolated from a complex of sewage sludge and microbially reduced graphene oxide.</title>
        <authorList>
            <person name="Xie L."/>
            <person name="Yoshida N."/>
            <person name="Meng L."/>
        </authorList>
    </citation>
    <scope>NUCLEOTIDE SEQUENCE [LARGE SCALE GENOMIC DNA]</scope>
    <source>
        <strain evidence="1 2">NIT-SL11</strain>
    </source>
</reference>
<organism evidence="1 2">
    <name type="scientific">Geotalea uraniireducens</name>
    <dbReference type="NCBI Taxonomy" id="351604"/>
    <lineage>
        <taxon>Bacteria</taxon>
        <taxon>Pseudomonadati</taxon>
        <taxon>Thermodesulfobacteriota</taxon>
        <taxon>Desulfuromonadia</taxon>
        <taxon>Geobacterales</taxon>
        <taxon>Geobacteraceae</taxon>
        <taxon>Geotalea</taxon>
    </lineage>
</organism>
<proteinExistence type="predicted"/>
<dbReference type="CDD" id="cd09757">
    <property type="entry name" value="Cas8c_I-C"/>
    <property type="match status" value="1"/>
</dbReference>
<gene>
    <name evidence="1" type="ORF">GURASL_25720</name>
</gene>
<keyword evidence="2" id="KW-1185">Reference proteome</keyword>
<dbReference type="NCBIfam" id="TIGR01863">
    <property type="entry name" value="cas_Csd1"/>
    <property type="match status" value="1"/>
</dbReference>
<dbReference type="EMBL" id="AP027151">
    <property type="protein sequence ID" value="BDV43649.1"/>
    <property type="molecule type" value="Genomic_DNA"/>
</dbReference>
<sequence>MSWIEKLYQTYENNPDNVADPNDAVPLLPLFHSTQNAQLHVVLGGHGNFLDASVVMKDDAPTIIPATEASAGRAGAKIAPHALFDTLQYVAGDYLKYGGNPNKKKNESGFDPYIQALQVWVEASQNRKLQSVLTYLKEGRLIKDLIDKKVLIIGSNGMLAEEWTESTEAPPIFKVIKQANKKGQFEAFVRFSVEISGDNPAELWKDCELRESWGRYYATCQSRFDLCMVTGNTMNVASNHPKNIRYPGDGAKLISSNDTEGFTFLGRFTSDAEACGIGIDVTQKAHSALRWLIARQGRRDGEQAVVAWAVSGVDVPDPQADTFSFLFGGEQVPVPPKAGYTAQEVGVALSKRIAGYAAKLKANDDVVVLGLDSATPGRMAISYYRELTGSEFLERIETWHTGCCWQQYFGKDRVFFGAPAPRDIAETAFGTWREGKMYIDEKLRRTTIERLLPCIVDGALIPRDLVESCVRRACNRNGIEYWGWEKALGIACALFRYHHKERSYPMALDRELRSRDYLYGRLLALAEHLEERALYVGGEKRSTSAEKLMQRFADRPYSTWRVLETGLTPYKVRLNGKRHGFLNAVQKEIDAVCDLFARDDFSSDKRLSGEFLLGYHCQRAALKPIAEPDTHDATDEPENSEN</sequence>
<evidence type="ECO:0000313" key="1">
    <source>
        <dbReference type="EMBL" id="BDV43649.1"/>
    </source>
</evidence>
<name>A0ABM8EMX0_9BACT</name>
<evidence type="ECO:0000313" key="2">
    <source>
        <dbReference type="Proteomes" id="UP001317705"/>
    </source>
</evidence>
<dbReference type="RefSeq" id="WP_281999775.1">
    <property type="nucleotide sequence ID" value="NZ_AP027151.1"/>
</dbReference>
<dbReference type="Proteomes" id="UP001317705">
    <property type="component" value="Chromosome"/>
</dbReference>